<evidence type="ECO:0000256" key="2">
    <source>
        <dbReference type="SAM" id="SignalP"/>
    </source>
</evidence>
<dbReference type="PANTHER" id="PTHR37423">
    <property type="entry name" value="SOLUBLE LYTIC MUREIN TRANSGLYCOSYLASE-RELATED"/>
    <property type="match status" value="1"/>
</dbReference>
<comment type="caution">
    <text evidence="4">The sequence shown here is derived from an EMBL/GenBank/DDBJ whole genome shotgun (WGS) entry which is preliminary data.</text>
</comment>
<keyword evidence="2" id="KW-0732">Signal</keyword>
<proteinExistence type="inferred from homology"/>
<accession>A0ABV8V0Z3</accession>
<keyword evidence="4" id="KW-0456">Lyase</keyword>
<dbReference type="Proteomes" id="UP001595840">
    <property type="component" value="Unassembled WGS sequence"/>
</dbReference>
<dbReference type="Gene3D" id="1.10.530.10">
    <property type="match status" value="1"/>
</dbReference>
<feature type="domain" description="Transglycosylase SLT" evidence="3">
    <location>
        <begin position="83"/>
        <end position="175"/>
    </location>
</feature>
<evidence type="ECO:0000259" key="3">
    <source>
        <dbReference type="Pfam" id="PF01464"/>
    </source>
</evidence>
<dbReference type="PANTHER" id="PTHR37423:SF2">
    <property type="entry name" value="MEMBRANE-BOUND LYTIC MUREIN TRANSGLYCOSYLASE C"/>
    <property type="match status" value="1"/>
</dbReference>
<keyword evidence="5" id="KW-1185">Reference proteome</keyword>
<dbReference type="EC" id="4.2.2.n1" evidence="4"/>
<protein>
    <submittedName>
        <fullName evidence="4">Lytic transglycosylase domain-containing protein</fullName>
        <ecNumber evidence="4">4.2.2.n1</ecNumber>
    </submittedName>
</protein>
<organism evidence="4 5">
    <name type="scientific">Simiduia curdlanivorans</name>
    <dbReference type="NCBI Taxonomy" id="1492769"/>
    <lineage>
        <taxon>Bacteria</taxon>
        <taxon>Pseudomonadati</taxon>
        <taxon>Pseudomonadota</taxon>
        <taxon>Gammaproteobacteria</taxon>
        <taxon>Cellvibrionales</taxon>
        <taxon>Cellvibrionaceae</taxon>
        <taxon>Simiduia</taxon>
    </lineage>
</organism>
<dbReference type="Pfam" id="PF01464">
    <property type="entry name" value="SLT"/>
    <property type="match status" value="1"/>
</dbReference>
<feature type="signal peptide" evidence="2">
    <location>
        <begin position="1"/>
        <end position="23"/>
    </location>
</feature>
<evidence type="ECO:0000313" key="5">
    <source>
        <dbReference type="Proteomes" id="UP001595840"/>
    </source>
</evidence>
<name>A0ABV8V0Z3_9GAMM</name>
<dbReference type="GO" id="GO:0016829">
    <property type="term" value="F:lyase activity"/>
    <property type="evidence" value="ECO:0007669"/>
    <property type="project" value="UniProtKB-KW"/>
</dbReference>
<gene>
    <name evidence="4" type="ORF">ACFOX3_00795</name>
</gene>
<evidence type="ECO:0000256" key="1">
    <source>
        <dbReference type="ARBA" id="ARBA00007734"/>
    </source>
</evidence>
<dbReference type="InterPro" id="IPR008258">
    <property type="entry name" value="Transglycosylase_SLT_dom_1"/>
</dbReference>
<comment type="similarity">
    <text evidence="1">Belongs to the transglycosylase Slt family.</text>
</comment>
<sequence>MRAWCCVLLTLVLGLVNSHHALASTATPEIDDELRTLLLNAVKSSDSFVDRFDAEAWLMLQSNKLNRFVKEPEKRLTILRAVHSEAKRAGLQPELVLAVIEIESAFDRYAVSRVGAQGMMQVMPFWKLEIGRADDNLIDMHTNLRYGCTILKHYINRSDGHWADALARYNGSYGKYWYSEKVLNAWQRWR</sequence>
<dbReference type="CDD" id="cd00254">
    <property type="entry name" value="LT-like"/>
    <property type="match status" value="1"/>
</dbReference>
<reference evidence="5" key="1">
    <citation type="journal article" date="2019" name="Int. J. Syst. Evol. Microbiol.">
        <title>The Global Catalogue of Microorganisms (GCM) 10K type strain sequencing project: providing services to taxonomists for standard genome sequencing and annotation.</title>
        <authorList>
            <consortium name="The Broad Institute Genomics Platform"/>
            <consortium name="The Broad Institute Genome Sequencing Center for Infectious Disease"/>
            <person name="Wu L."/>
            <person name="Ma J."/>
        </authorList>
    </citation>
    <scope>NUCLEOTIDE SEQUENCE [LARGE SCALE GENOMIC DNA]</scope>
    <source>
        <strain evidence="5">CECT 8570</strain>
    </source>
</reference>
<feature type="chain" id="PRO_5047028344" evidence="2">
    <location>
        <begin position="24"/>
        <end position="190"/>
    </location>
</feature>
<dbReference type="SUPFAM" id="SSF53955">
    <property type="entry name" value="Lysozyme-like"/>
    <property type="match status" value="1"/>
</dbReference>
<dbReference type="InterPro" id="IPR023346">
    <property type="entry name" value="Lysozyme-like_dom_sf"/>
</dbReference>
<dbReference type="RefSeq" id="WP_380736099.1">
    <property type="nucleotide sequence ID" value="NZ_JAUFQG010000006.1"/>
</dbReference>
<evidence type="ECO:0000313" key="4">
    <source>
        <dbReference type="EMBL" id="MFC4360813.1"/>
    </source>
</evidence>
<dbReference type="EMBL" id="JBHSCX010000001">
    <property type="protein sequence ID" value="MFC4360813.1"/>
    <property type="molecule type" value="Genomic_DNA"/>
</dbReference>